<evidence type="ECO:0000256" key="1">
    <source>
        <dbReference type="SAM" id="MobiDB-lite"/>
    </source>
</evidence>
<feature type="region of interest" description="Disordered" evidence="1">
    <location>
        <begin position="1"/>
        <end position="33"/>
    </location>
</feature>
<evidence type="ECO:0000313" key="2">
    <source>
        <dbReference type="EMBL" id="KZN15901.1"/>
    </source>
</evidence>
<accession>A0A166MM36</accession>
<dbReference type="AlphaFoldDB" id="A0A166MM36"/>
<reference evidence="2 3" key="2">
    <citation type="journal article" date="2018" name="Nature">
        <title>Mutant phenotypes for thousands of bacterial genes of unknown function.</title>
        <authorList>
            <person name="Price M.N."/>
            <person name="Wetmore K.M."/>
            <person name="Waters R.J."/>
            <person name="Callaghan M."/>
            <person name="Ray J."/>
            <person name="Liu H."/>
            <person name="Kuehl J.V."/>
            <person name="Melnyk R.A."/>
            <person name="Lamson J.S."/>
            <person name="Suh Y."/>
            <person name="Carlson H.K."/>
            <person name="Esquivel Z."/>
            <person name="Sadeeshkumar H."/>
            <person name="Chakraborty R."/>
            <person name="Zane G.M."/>
            <person name="Rubin B.E."/>
            <person name="Wall J.D."/>
            <person name="Visel A."/>
            <person name="Bristow J."/>
            <person name="Blow M.J."/>
            <person name="Arkin A.P."/>
            <person name="Deutschbauer A.M."/>
        </authorList>
    </citation>
    <scope>NUCLEOTIDE SEQUENCE [LARGE SCALE GENOMIC DNA]</scope>
    <source>
        <strain evidence="2 3">FW300-N1B4</strain>
    </source>
</reference>
<feature type="compositionally biased region" description="Basic residues" evidence="1">
    <location>
        <begin position="1"/>
        <end position="10"/>
    </location>
</feature>
<evidence type="ECO:0000313" key="3">
    <source>
        <dbReference type="Proteomes" id="UP000076489"/>
    </source>
</evidence>
<sequence length="66" mass="7620">MASRKQHHSQTKGISVHFDLEISKPKNPRNASHTVKFDLMTLLGETPEQSIDFNWENMPPVGKEFR</sequence>
<proteinExistence type="predicted"/>
<gene>
    <name evidence="2" type="ORF">A1D17_06900</name>
</gene>
<dbReference type="Proteomes" id="UP000076489">
    <property type="component" value="Unassembled WGS sequence"/>
</dbReference>
<name>A0A166MM36_PSEFL</name>
<reference evidence="3" key="1">
    <citation type="submission" date="2016-03" db="EMBL/GenBank/DDBJ databases">
        <authorList>
            <person name="Ray J."/>
            <person name="Price M."/>
            <person name="Deutschbauer A."/>
        </authorList>
    </citation>
    <scope>NUCLEOTIDE SEQUENCE [LARGE SCALE GENOMIC DNA]</scope>
    <source>
        <strain evidence="3">FW300-N1B4</strain>
    </source>
</reference>
<organism evidence="2 3">
    <name type="scientific">Pseudomonas fluorescens</name>
    <dbReference type="NCBI Taxonomy" id="294"/>
    <lineage>
        <taxon>Bacteria</taxon>
        <taxon>Pseudomonadati</taxon>
        <taxon>Pseudomonadota</taxon>
        <taxon>Gammaproteobacteria</taxon>
        <taxon>Pseudomonadales</taxon>
        <taxon>Pseudomonadaceae</taxon>
        <taxon>Pseudomonas</taxon>
    </lineage>
</organism>
<comment type="caution">
    <text evidence="2">The sequence shown here is derived from an EMBL/GenBank/DDBJ whole genome shotgun (WGS) entry which is preliminary data.</text>
</comment>
<dbReference type="EMBL" id="LUKJ01000003">
    <property type="protein sequence ID" value="KZN15901.1"/>
    <property type="molecule type" value="Genomic_DNA"/>
</dbReference>
<protein>
    <submittedName>
        <fullName evidence="2">Uncharacterized protein</fullName>
    </submittedName>
</protein>